<sequence length="298" mass="35247">SLKLEAVINSRSLYLHVRRVMNALENAVFSLYDAEVFIECLMNLGERHKTWPLRLEHFDVCILLCRPRLLTDTFPAFKSLKLEAVINSRSLYLHVRRVMNALENAVFSLYDAEVFIEYLRNLGERHKTWPVRLEHFDVCILLCRSRLLTDNRRSLNLDIEGLVSNKMHRLCRRDLEGALPLYNCYYDERTEESKHWQKRVKTERPCGLGIGREENWDLTGDDLKRTPFQSGQHKHDNNYYRGVRRYTSCKKPNVARGLRRVKTETDKEIVAINEARRRIKLRAIKEVRVKMGIKENCD</sequence>
<comment type="similarity">
    <text evidence="6">Belongs to the globin family.</text>
</comment>
<dbReference type="Proteomes" id="UP000275408">
    <property type="component" value="Unassembled WGS sequence"/>
</dbReference>
<dbReference type="CDD" id="cd01040">
    <property type="entry name" value="Mb-like"/>
    <property type="match status" value="2"/>
</dbReference>
<dbReference type="GO" id="GO:0019825">
    <property type="term" value="F:oxygen binding"/>
    <property type="evidence" value="ECO:0007669"/>
    <property type="project" value="InterPro"/>
</dbReference>
<gene>
    <name evidence="8" type="ORF">pdam_00024997</name>
</gene>
<evidence type="ECO:0000256" key="2">
    <source>
        <dbReference type="ARBA" id="ARBA00022617"/>
    </source>
</evidence>
<keyword evidence="3 6" id="KW-0561">Oxygen transport</keyword>
<evidence type="ECO:0000313" key="9">
    <source>
        <dbReference type="Proteomes" id="UP000275408"/>
    </source>
</evidence>
<organism evidence="8 9">
    <name type="scientific">Pocillopora damicornis</name>
    <name type="common">Cauliflower coral</name>
    <name type="synonym">Millepora damicornis</name>
    <dbReference type="NCBI Taxonomy" id="46731"/>
    <lineage>
        <taxon>Eukaryota</taxon>
        <taxon>Metazoa</taxon>
        <taxon>Cnidaria</taxon>
        <taxon>Anthozoa</taxon>
        <taxon>Hexacorallia</taxon>
        <taxon>Scleractinia</taxon>
        <taxon>Astrocoeniina</taxon>
        <taxon>Pocilloporidae</taxon>
        <taxon>Pocillopora</taxon>
    </lineage>
</organism>
<evidence type="ECO:0000256" key="3">
    <source>
        <dbReference type="ARBA" id="ARBA00022621"/>
    </source>
</evidence>
<keyword evidence="2 6" id="KW-0349">Heme</keyword>
<evidence type="ECO:0000256" key="6">
    <source>
        <dbReference type="RuleBase" id="RU000356"/>
    </source>
</evidence>
<dbReference type="OrthoDB" id="436496at2759"/>
<dbReference type="Gene3D" id="1.10.490.10">
    <property type="entry name" value="Globins"/>
    <property type="match status" value="2"/>
</dbReference>
<dbReference type="PANTHER" id="PTHR46458">
    <property type="entry name" value="BLR2807 PROTEIN"/>
    <property type="match status" value="1"/>
</dbReference>
<dbReference type="GO" id="GO:0020037">
    <property type="term" value="F:heme binding"/>
    <property type="evidence" value="ECO:0007669"/>
    <property type="project" value="InterPro"/>
</dbReference>
<dbReference type="InterPro" id="IPR000971">
    <property type="entry name" value="Globin"/>
</dbReference>
<dbReference type="InterPro" id="IPR050532">
    <property type="entry name" value="Globin-like_OT"/>
</dbReference>
<dbReference type="GO" id="GO:0046872">
    <property type="term" value="F:metal ion binding"/>
    <property type="evidence" value="ECO:0007669"/>
    <property type="project" value="UniProtKB-KW"/>
</dbReference>
<dbReference type="AlphaFoldDB" id="A0A3M6T7I2"/>
<reference evidence="8 9" key="1">
    <citation type="journal article" date="2018" name="Sci. Rep.">
        <title>Comparative analysis of the Pocillopora damicornis genome highlights role of immune system in coral evolution.</title>
        <authorList>
            <person name="Cunning R."/>
            <person name="Bay R.A."/>
            <person name="Gillette P."/>
            <person name="Baker A.C."/>
            <person name="Traylor-Knowles N."/>
        </authorList>
    </citation>
    <scope>NUCLEOTIDE SEQUENCE [LARGE SCALE GENOMIC DNA]</scope>
    <source>
        <strain evidence="8">RSMAS</strain>
        <tissue evidence="8">Whole animal</tissue>
    </source>
</reference>
<comment type="caution">
    <text evidence="8">The sequence shown here is derived from an EMBL/GenBank/DDBJ whole genome shotgun (WGS) entry which is preliminary data.</text>
</comment>
<evidence type="ECO:0000256" key="4">
    <source>
        <dbReference type="ARBA" id="ARBA00022723"/>
    </source>
</evidence>
<dbReference type="InterPro" id="IPR012292">
    <property type="entry name" value="Globin/Proto"/>
</dbReference>
<keyword evidence="1 6" id="KW-0813">Transport</keyword>
<dbReference type="InterPro" id="IPR044399">
    <property type="entry name" value="Mb-like_M"/>
</dbReference>
<dbReference type="SUPFAM" id="SSF46458">
    <property type="entry name" value="Globin-like"/>
    <property type="match status" value="2"/>
</dbReference>
<feature type="domain" description="Globin" evidence="7">
    <location>
        <begin position="72"/>
        <end position="138"/>
    </location>
</feature>
<keyword evidence="4" id="KW-0479">Metal-binding</keyword>
<evidence type="ECO:0000259" key="7">
    <source>
        <dbReference type="Pfam" id="PF00042"/>
    </source>
</evidence>
<evidence type="ECO:0000256" key="1">
    <source>
        <dbReference type="ARBA" id="ARBA00022448"/>
    </source>
</evidence>
<protein>
    <recommendedName>
        <fullName evidence="7">Globin domain-containing protein</fullName>
    </recommendedName>
</protein>
<dbReference type="PANTHER" id="PTHR46458:SF1">
    <property type="entry name" value="GEO09476P1"/>
    <property type="match status" value="1"/>
</dbReference>
<dbReference type="GO" id="GO:0005344">
    <property type="term" value="F:oxygen carrier activity"/>
    <property type="evidence" value="ECO:0007669"/>
    <property type="project" value="UniProtKB-KW"/>
</dbReference>
<name>A0A3M6T7I2_POCDA</name>
<dbReference type="InterPro" id="IPR009050">
    <property type="entry name" value="Globin-like_sf"/>
</dbReference>
<accession>A0A3M6T7I2</accession>
<dbReference type="EMBL" id="RCHS01004175">
    <property type="protein sequence ID" value="RMX37259.1"/>
    <property type="molecule type" value="Genomic_DNA"/>
</dbReference>
<dbReference type="Pfam" id="PF00042">
    <property type="entry name" value="Globin"/>
    <property type="match status" value="1"/>
</dbReference>
<keyword evidence="9" id="KW-1185">Reference proteome</keyword>
<proteinExistence type="inferred from homology"/>
<evidence type="ECO:0000256" key="5">
    <source>
        <dbReference type="ARBA" id="ARBA00023004"/>
    </source>
</evidence>
<evidence type="ECO:0000313" key="8">
    <source>
        <dbReference type="EMBL" id="RMX37259.1"/>
    </source>
</evidence>
<feature type="non-terminal residue" evidence="8">
    <location>
        <position position="1"/>
    </location>
</feature>
<keyword evidence="5" id="KW-0408">Iron</keyword>